<dbReference type="PROSITE" id="PS50940">
    <property type="entry name" value="CHIT_BIND_II"/>
    <property type="match status" value="1"/>
</dbReference>
<dbReference type="PANTHER" id="PTHR46104:SF1">
    <property type="entry name" value="GENE 9195-RELATED"/>
    <property type="match status" value="1"/>
</dbReference>
<keyword evidence="2" id="KW-0732">Signal</keyword>
<dbReference type="Proteomes" id="UP000007110">
    <property type="component" value="Unassembled WGS sequence"/>
</dbReference>
<evidence type="ECO:0000313" key="5">
    <source>
        <dbReference type="EnsemblMetazoa" id="XP_030834372"/>
    </source>
</evidence>
<feature type="repeat" description="TNFR-Cys" evidence="1">
    <location>
        <begin position="2373"/>
        <end position="2427"/>
    </location>
</feature>
<dbReference type="SMART" id="SM00181">
    <property type="entry name" value="EGF"/>
    <property type="match status" value="8"/>
</dbReference>
<evidence type="ECO:0000259" key="4">
    <source>
        <dbReference type="PROSITE" id="PS50940"/>
    </source>
</evidence>
<name>A0A7M7NCN3_STRPU</name>
<dbReference type="SMART" id="SM00289">
    <property type="entry name" value="WR1"/>
    <property type="match status" value="17"/>
</dbReference>
<evidence type="ECO:0000313" key="6">
    <source>
        <dbReference type="Proteomes" id="UP000007110"/>
    </source>
</evidence>
<protein>
    <submittedName>
        <fullName evidence="5">Uncharacterized protein</fullName>
    </submittedName>
</protein>
<dbReference type="SUPFAM" id="SSF57184">
    <property type="entry name" value="Growth factor receptor domain"/>
    <property type="match status" value="31"/>
</dbReference>
<dbReference type="SMART" id="SM01411">
    <property type="entry name" value="Ephrin_rec_like"/>
    <property type="match status" value="108"/>
</dbReference>
<accession>A0A7M7NCN3</accession>
<dbReference type="SMART" id="SM00208">
    <property type="entry name" value="TNFR"/>
    <property type="match status" value="19"/>
</dbReference>
<dbReference type="GeneID" id="764665"/>
<dbReference type="OrthoDB" id="439917at2759"/>
<dbReference type="InterPro" id="IPR011641">
    <property type="entry name" value="Tyr-kin_ephrin_A/B_rcpt-like"/>
</dbReference>
<evidence type="ECO:0000256" key="2">
    <source>
        <dbReference type="SAM" id="SignalP"/>
    </source>
</evidence>
<organism evidence="5 6">
    <name type="scientific">Strongylocentrotus purpuratus</name>
    <name type="common">Purple sea urchin</name>
    <dbReference type="NCBI Taxonomy" id="7668"/>
    <lineage>
        <taxon>Eukaryota</taxon>
        <taxon>Metazoa</taxon>
        <taxon>Echinodermata</taxon>
        <taxon>Eleutherozoa</taxon>
        <taxon>Echinozoa</taxon>
        <taxon>Echinoidea</taxon>
        <taxon>Euechinoidea</taxon>
        <taxon>Echinacea</taxon>
        <taxon>Camarodonta</taxon>
        <taxon>Echinidea</taxon>
        <taxon>Strongylocentrotidae</taxon>
        <taxon>Strongylocentrotus</taxon>
    </lineage>
</organism>
<dbReference type="Pfam" id="PF07699">
    <property type="entry name" value="Ephrin_rec_like"/>
    <property type="match status" value="2"/>
</dbReference>
<proteinExistence type="predicted"/>
<dbReference type="InterPro" id="IPR000742">
    <property type="entry name" value="EGF"/>
</dbReference>
<dbReference type="InterPro" id="IPR002557">
    <property type="entry name" value="Chitin-bd_dom"/>
</dbReference>
<dbReference type="Gene3D" id="2.10.50.10">
    <property type="entry name" value="Tumor Necrosis Factor Receptor, subunit A, domain 2"/>
    <property type="match status" value="24"/>
</dbReference>
<evidence type="ECO:0000259" key="3">
    <source>
        <dbReference type="PROSITE" id="PS50050"/>
    </source>
</evidence>
<reference evidence="5" key="2">
    <citation type="submission" date="2021-01" db="UniProtKB">
        <authorList>
            <consortium name="EnsemblMetazoa"/>
        </authorList>
    </citation>
    <scope>IDENTIFICATION</scope>
</reference>
<feature type="domain" description="TNFR-Cys" evidence="3">
    <location>
        <begin position="2373"/>
        <end position="2427"/>
    </location>
</feature>
<sequence>MALFEPGGSVKWMQSSWYMYFVVFVLCLSISGATAECNCTSDCVVDCPSGQYSNSSGDCLQCPPGFYCDGGTQAPLPCGSGTFNSDPGGSDLIDCSACPSDGYFSLAGAETCTLCPAGSKCNSSTGTMTACSDGQYSLAGDMTCLECPDGLYCPSVYNEPMICPSGHVPFSNQTGCEECGAGTYAYNGTVSCQQCPPGYKCPTAGLDGPIQCATGYFSSAAGSDTCSQCTQGYYCNSTTQTICEVGYYSNAGATSCTGCPDGYSCSGPEGPVECLAGTYAGSGSDSCAACEAGFYCPLNGTTMHIQCPDGYYASGSNSKACTECTAGYYCTPSSIAPCAAGYYSNVGAESCLQCPGGYSCSGTAEPVQCLEGTYSFNGTESCTQCDAGFYCPLNGTIEQIQCPDGYYNPGSSPESCMPCAANSYCTPSSQVSCDEGYYSEALATSCSSCPGGFECPGGGAAASQCDEGFYARNGSAACSRCDVGHYCPVSGTIEPIICPGGYYSNSTGASQCVICDAGYYCTPSSITPCAAGYYSNAGAESCLECPGGYSCSGTAEPVQCLKGTYSFNGSESCTQCDAGFYCPLNGTIEQIRCPDGYYNPGSSPESCMPCAADYYCTPSSQVSCDEGYYSEALATSCSPCPGGFECPGGGAAASQCDEGFYARNGSAACSPCDVGHYCPVSGTIEPIICPGGYYSNTTGASQCVICEAGYYCTPSSITPCAAGYYSNAGAESCLQCPGGYSCSGTAEPVQCLEGTYSFNGTESCTQCDAGFYCPLNGTIEQIQCPDGYYNPGSSPESCMPCSEGYYCTPSSQVSCDEGYYSEALATSCSSCPGGFECPGGGSAASQCDEGSYARNGSAACSPCDVGHYCPVSGTVEPIICADGYVSNTTGASECTQCEAGYFCDPTSQTPCDPGSSSSAGETSCTTCPGGYECPGDGALAAICDSGYYALNGSSSCKECEIGFFCPVSGTVERIACTTGYYANETASQSCEQCPEGYRCTSSHLSPVICPRGSYALAGSTSCTSCGDSEYADSTGLSSCMACPEGYSCNSTMASPQICAPGTYSPEASKYCLECPDGSYMDLPGQASCAACPAGSACLDKTSVPSPCPDGYYSLANATTCIPCPGGYQCTVQSSDPVLCTAGTYAPNGSVACQDCIVGFYCPVDGLVEPIGCIDGTFSNDTNAIGCMVCPAGSECFDHYSTPSPCSETYYSLGGNSTCTICPAGYRCPTTDAEPIICQASQYASLGQTSCEDCPKGSYCPYDGSSAPTVCSAGWYADSLGNANCTECPMGYQCADETKAPQACPPGYYTDQTGQETCITCAAGTYQTASTQTSCIECPANFRCSNNTQEPIACEAGFFSTSGSTSCASCPIGQACGSSGQGLCQVGEYSNGTDCLPCPQGFMCPSPLGNPQACPSGTYQDTTGKSTCYLCPGGSSCLSVSGSPTACDPGYYSLSGQQVCSVCPEGQWSEEGVSSCSICPAGQECLNGSARIQPRNCTAGTYAAQGVGICTPCPLGMYSLEQASSCTPCPTGSLCLVASDLPATCPNGTYSGLGEGTMCTDCPAGFYCPDPVNVPQPCPYGTYSSARNDSCTPCPEGMSCLDPADAPAACDSEYYSPEMIPMCLLCPAGLSCSLGSTANCTEGEYSLASEATCTACPSGYACPFTDQPPVACAFGQSTNGSRGHTECSDCPAGMYCSDPSLAPGICAAGSYSLALSTACINCPAGYACANTDDAPTACEPGYYSVAAQTSCTPCPEGQACPSTSDPTAAVNCLEGSYSLGNQSTCTICQPGYICPNTTTDAYIASCPEGAYARLGAAYCTTCPAGWQCPLADGSGNAKCGAGYFSEGGLIECHACPAGYQCPSTSVNSSVPCGIGYYSDAGAQSCTRCPPGKECPDRDDSSTVADCEEGYYSGGGQESCTICPAGKACPYTSSTYQKSCTEGYYAVAGSTECTSCPAGEFCNDTKTSPETCPDGYYSEGLQSACTPCPIGYYCPMADAAPVICDAGYYSNQSSSACDTCDPGYACSEGSTSRTPTEGLCKQGYYCEDGLNELACPAGTYGNRTNAATAEEGCAACPEGYFCPQDPVIGTPTVEYLCPRGYFCEFSTETSTEHPCEAGSYGTDLGFTSQDDCSNCPIGYYCPAGTSLPRACPKGYYCPEGTGAGGDYPCPDGTFTEVEGAESQTECKTCPAGYYCPSGTDTPQACPAGTFNPSVGQNEETDCTDCTAGYACTTIALVEPDTFCYPGYFCPLGSDSPNAAANACPAGTFNDFHNLTAAFQCDTCEESFACYEGTGGIQQPPSVCAEGHYCPAGTQHSDQYPCPAGSWTNQTNLKSVEECYECPRGYYCLEASTEPTAQCPTGHYCPAGTQSANQYPCHAGSYSNDEGNIRWEQCVDCTEGHYCPEGSSLPTACPAGTFREEEEGQSESDCSTCTDGHYCNGTGNVEPAECSKGTYSDWGATDCTTCEAGYYCDVRATTQDNMYAYKICPAGVTCDYGRTTAPDLFSNACVAGSYCLSGDKDPFPRHCPNGTYSDETGLIQESECQTCPAGQYCNPTGLTSPAGDCPGGYYCPAGTADPYENPCPASFYLNASAGEDSQGCTLCIAGYYCPTEGLSWPLECTQGSFCPAGSQFPQPCPTGTYGNSTLLRRSEDCTPCPGGYYCEGAGNLEPTDVCDAGFYCSWKAVSSAPVDGFTGGVCPPGGYCPAGTAFPANCPLGTYSNSSGSKSPDDCIACDPGYYCAGDNNPEPTGPCNPGYYCTGGSGTSIQHEVPEGHYSGSAAYKAEPCERGTYTTATASSSCLDCPQGAYCNESGTATPQPCLSGHYCPPRTIIPIPCPEGTYRVEPSAQEVGDCPSCPPGKYCGETGLSTWSGDCAAGHYCIGGADTSHPYITECANSTILGGGECPAGYYCPEGTETPISYPCENGTFLNVTGGQEMADCLDCPGGEVCGGYALTEPNELCAPGYFCIGKAKTKYPTDGDSGNICPVGHYCPESSPAAMRCPDGEFNNITGRAECFTCPQGFYCADGERLLECPRGHYCPEGTGSNGSIPCPRGTYNPDLGLASEDQCQPCAPGYYCTQLGAYSFGIANASAGPCDPGFFCQSGVNIINPDGETNSGIGGPCPQGFFCPQQTSIPQPCPNGTYSDALYLSEESQCEACDPGFYCGTYNLTGPQAPCDPGFYCHYGSSYPNPIGDDITGAPCPVGTYCEAGSSEPIGCPPGTYNENTQQSECQTCQGGWYCPGNVSNFRPFDCPAGFYCPNGTEHAYQYPCPKGTYRPNENGHTLADCTICDPGKYCAYEGNTTVTGDCDEGFFCIQGAWTAQPMDFDNYTDGDCLCPSLSTGGRCQPGYYCPRGSIEPEECTEGNYCDVEGLADVAGKCMEGFYCISTAVRPDPTDGITGDICPRGRYCGNGTGANPSMCPSGTYSNSTGLMIESQCTDCTAGSYCEAPGLTQPTGLCDPGYYCPTGQSSSSPFPCGEGYYCEEGSANETACVSGTYQDDTGQSSCKLCNGGYYCDVADAPISIYTIYPCPVGHYCMNGTEFSTQYPCPAGTYNPSERLEREGQCLDCPPGKFCDTPGQDNYMGDCTAGYWCIGASSSATPDDDVTGVECPAGKYCIEGTPAPENCPVGTWSDSLGLEKASDCYPCSGGFYCNGTGLTAPSGPCDPGYYCSTNASTATPEDGGITGDPCTTGHYCPGQTTSPLPCEAGTYTTETHRSECDTCPAGFFCTTGYEPEECPHGFYCPAGTGYDWQPCPTGSFSNMAGLANETQCTLCSPGKFCSELNATMVTADCEAGYFCTEGSDTATPEVTFKGVAGVCPEGSYCPEGSDTPTPCPRGTFGNVTKLTNSSECTQCLYSQYCEVFGLTAPTGDCYAGFYCLRGAKDPNNPTVDSTGGPCPVGHYCPNGTSYPLDCEAGTYNNQTGQSECDPCPAGYYCESGDVHYSDTPCPTGHYCPEGTKSSYEFPCPKGYYNDYEGKHDLVDCKPCTPGQYCGTTGLSTPTDPCAPGWYCIRGAWSSMPTDYGFNNITTSCFCSSNATGGQCSPGEFCPEGSIEPTSCTPGYYCEEYGMSNVTGPCDPGYYCTLGAYEATPTDNVTGAVCPTGHYCPEATYDPIPCPAGYYSNTTRNMELGDCMPCLPGYYCEGSGLPEPTGPCQAGYYCPGGQNTSQPTEYTCTPGHYCEVGSSDLTSCASGSYQDDFGMDMCKTCPAGFYCDATLQNDTFCSHSVQNPQPCPEGHYCPSGTKYAMEYACPNGTFSDQTGLQIAGDCTPCSGGMYCAREGLTAPFGECEAGYYCILGASSPTPRDGVTGDICPVGTYCPAGSNKTYDCPPSTYNPTEGRESISECLGCDAGEYCPSYGLNATAGDCDARFYCAGNATSASPTDGDTGDECPVGHYCPAGSSQPIQCEPGTYTDTTQNEACLQCTPGHYCITGSNPEDCPAGFYCPEGTGHVWQSCPIGTFSSSTGLANETQCTQCTAGHYCDMVNATTVAGDCDAGFYCRSGSDARQPSESSRGDAGVCPEGYYCIQGTGEPEPCPASTFNNATGIASLEECQDCLEGHYCEIPGLSYPSGQCDPGFYCHLGSNSSNPSVASSTGGPCPTGSFCVGGNSDYVLCSPGYYQPNEREDNCLDCPAGHYCEEGSSNYTVCPTGHFCPQNTEFAAQNPCNNGTFNNATGGSNVDACELCPPGMYCPERGMEEPAGLCSDGWYCILGAWKDMPTSLGNDTEFGCACPNDTTGGRCIAGTYCPAGSSQPIQCDPGYYCRYDELANVSGLCEAGHYCSGSTILSNPDNETTGDVCPKGHYCPEGSYDARPCKPGTFTNQYSNQAEDDCQPCTAGMYCAGWGRALPNAECDVGWFCHASSTAAQPNGSQCLSGHRCPVGSPDQIPCPSGEYQPFVEQGECVECPAGSYCDSNEAIDEEQSGVGAPSHGVVTPKVCPAGFYCPNGTETSREFPCPVGTYSNTTGLESEAECRDCPEGFYCEAENITEPTGLCSPGYFCVLRAYTPQPDGLDATGGPCEQGTYCTEGSSYPAHCPKGTFGHVDKLPAESNCTDCWPGYYCMEVGLTEPNGTCYPGFYCSLAAIEPNPTGQSYGDVCPVGHYCPEGSYAPEPCLAGTYQPHDMMTNDTACLPCTSGMYCNTTGQAAETGECYAGFYCTLGASNPAPQDGVTGNICPPGSYCEQGYPTHVYCPNGTYTNYSGADACDDCPQGYYCVNRDRADPCITGHYCPAKTGADLHKCPQGTYNPQMGIYQEGQCLQCDGGNYCQEPGLSDVSGNCSAGHYCEYGVDMPEPTGVGNTGLGNICPQGHYCPEGSVVPLGCPAGHYTELTTQETCTACPEGYYCLQNATTYEDTICPEGYYCPEMTASQYENPCPMGSYNPVNGSNDLEDCLSCPPGEFCETDGLSAPSGNCSDGWYCTGGSYMAEPQQSDNATDLSECSCPLTNYTGGKCWPGTYCPSGSYYPVPCDAGSYCMDYGLAEPQALCDAGYYCNGSASQPDPDYGICPEGYYCVEGSPTPTPCPAGTFSNTTQNTERSNCLDCISGMYCAGNALTAPSDECDQGYYCPAGQDTAAPEEYNCTIGHLCVTGSPDPSPCPSGEYQDEVGAWECKECSQGYYCDANEAATFYGVVSHGVVNPTVCPAGSYCPPGTESATQFPCPYGTFSNRTQRDSADDCQACPGGTYCDDLGLIEYKDLCDAGFVCVSGANNSHPIDGETGYECLPGYYCPKGSDQGVKCPQGTFSNETGLENVTECELCTPGYYCLTEGLTTPSGECQESHYCTLGAINPNPSGESYGDDCPAGSYCPEGSPAPENCPTGTYNPLSNQANLTDCLDCPGGKYCAEQGMTNYTGDCDAGFYCVGGADNATPMGGDTGDVCPAGAFCVQGSSYYEPCADGDYMNHTQADACYTCPARYYCYSNKINPLPCPMGYFCPLGTALPDDLCPMGTYGPTEELATADECAQCDPGYYCDTPGRVNVTGPCTSGYYCETGVNTPAPNSNNTGVGGPCPEGTYCPGATPEPISCEAGTYNSLTTKAACLDCEQGYYCVANSTTYMDSPCPRGYYCPTGTEYSTQYPCPAGTYNNRTRADDVFDCMPCTAGKYCEGDGNDVPTADCAPGWYCTRGAYSSKPQPEVNETLISELMVDCPVYSLNSTGDICPPGTYCPQGSDQPLQCPPGEFCEDYANAIPDGDCVAGYFCNGSAEVRNPVTCSPGYYCPEGTTIEEPCPPGTFSPFSMNTNISDCLLCTAGMYCENYGLDSPTAECAAGYYCPEGQNTSQPTDLACSPGHFCQQGSWNQTGCPSGYYQPHWKQSDCDVCPEGSYCKAFGDYETLDAENITESGNFTGRYRSYRGVDVPAICPGGSYCPEGTEFGTQYLCLEGTYSNQTGLYNETQCTLCEPGMYCPGEGNITPFDYCAPGHYCTQGASSATPIDGVTGDECPAGRYCETGSITGVGCPKGTFSNQTGLMGADQCWNCTAGHFCGRTGLTAVSGPCWAGYYCLGSSEEAAPVGKAYGDVCTPGHYCPNGTDVPEPCPPGTFLDIAEAEELDDCVLCSAGSYCETPGKTNVTAECSEGFYCSGGSNQSNPQDGITGDICPAGYFCELGSVAPVPCPNGTYVNHTGAAACYVCPAGRQCIHGDTADLCPQGYYCPEGTGHDAIACPAGYFGNSSGLAQESECTPCTGGYYCSTPGLGREDSQCTQGFYCEYGVDVATPSGSHTGVGGVCPEGSYCPTGSVLPLECDAGTYTSSPQQSSCDACTAGYYCPSNTSDPTIAILM</sequence>
<dbReference type="PROSITE" id="PS50050">
    <property type="entry name" value="TNFR_NGFR_2"/>
    <property type="match status" value="1"/>
</dbReference>
<comment type="caution">
    <text evidence="1">Lacks conserved residue(s) required for the propagation of feature annotation.</text>
</comment>
<feature type="signal peptide" evidence="2">
    <location>
        <begin position="1"/>
        <end position="35"/>
    </location>
</feature>
<dbReference type="PANTHER" id="PTHR46104">
    <property type="entry name" value="GENE 9195-RELATED-RELATED"/>
    <property type="match status" value="1"/>
</dbReference>
<dbReference type="InterPro" id="IPR001368">
    <property type="entry name" value="TNFR/NGFR_Cys_rich_reg"/>
</dbReference>
<evidence type="ECO:0000256" key="1">
    <source>
        <dbReference type="PROSITE-ProRule" id="PRU00206"/>
    </source>
</evidence>
<dbReference type="OMA" id="NHQWAHH"/>
<feature type="chain" id="PRO_5029538391" evidence="2">
    <location>
        <begin position="36"/>
        <end position="6771"/>
    </location>
</feature>
<dbReference type="InParanoid" id="A0A7M7NCN3"/>
<dbReference type="InterPro" id="IPR006150">
    <property type="entry name" value="Cys_repeat_1"/>
</dbReference>
<dbReference type="RefSeq" id="XP_030834372.1">
    <property type="nucleotide sequence ID" value="XM_030978512.1"/>
</dbReference>
<dbReference type="GO" id="GO:0008061">
    <property type="term" value="F:chitin binding"/>
    <property type="evidence" value="ECO:0007669"/>
    <property type="project" value="InterPro"/>
</dbReference>
<feature type="domain" description="Chitin-binding type-2" evidence="4">
    <location>
        <begin position="5559"/>
        <end position="5617"/>
    </location>
</feature>
<dbReference type="EnsemblMetazoa" id="XM_030978512">
    <property type="protein sequence ID" value="XP_030834372"/>
    <property type="gene ID" value="LOC764665"/>
</dbReference>
<reference evidence="6" key="1">
    <citation type="submission" date="2015-02" db="EMBL/GenBank/DDBJ databases">
        <title>Genome sequencing for Strongylocentrotus purpuratus.</title>
        <authorList>
            <person name="Murali S."/>
            <person name="Liu Y."/>
            <person name="Vee V."/>
            <person name="English A."/>
            <person name="Wang M."/>
            <person name="Skinner E."/>
            <person name="Han Y."/>
            <person name="Muzny D.M."/>
            <person name="Worley K.C."/>
            <person name="Gibbs R.A."/>
        </authorList>
    </citation>
    <scope>NUCLEOTIDE SEQUENCE</scope>
</reference>
<keyword evidence="6" id="KW-1185">Reference proteome</keyword>
<dbReference type="KEGG" id="spu:764665"/>
<dbReference type="InterPro" id="IPR009030">
    <property type="entry name" value="Growth_fac_rcpt_cys_sf"/>
</dbReference>
<dbReference type="GO" id="GO:0005576">
    <property type="term" value="C:extracellular region"/>
    <property type="evidence" value="ECO:0007669"/>
    <property type="project" value="InterPro"/>
</dbReference>